<sequence>MVRFLTSFVLALCLCPPAAAAEEIHLAARKGDAEALRQLLDAGVPIDQPSTKNTSQPGVTALYVAAQFGRIEAVNLLLEAGADPVIRPVGEDADGTPLHMAVRRGSTEIVKMFLDQGVDPNIYDRWQATPLHQARLRKNDDLANLLIAHGAETDWRAPPIGDQIANADLAAGEVVAKGCAGLCHTLEPGAELSLWGIVNSPKAARSGYQYSEALLSMGGDWTIEDLNSFIAAPGRFLPGTGMYYSAPNEQDRINLIAFLATTSEN</sequence>
<feature type="repeat" description="ANK" evidence="3">
    <location>
        <begin position="93"/>
        <end position="125"/>
    </location>
</feature>
<dbReference type="SUPFAM" id="SSF48403">
    <property type="entry name" value="Ankyrin repeat"/>
    <property type="match status" value="1"/>
</dbReference>
<dbReference type="InterPro" id="IPR036770">
    <property type="entry name" value="Ankyrin_rpt-contain_sf"/>
</dbReference>
<dbReference type="PANTHER" id="PTHR24171:SF8">
    <property type="entry name" value="BRCA1-ASSOCIATED RING DOMAIN PROTEIN 1"/>
    <property type="match status" value="1"/>
</dbReference>
<feature type="signal peptide" evidence="4">
    <location>
        <begin position="1"/>
        <end position="20"/>
    </location>
</feature>
<dbReference type="PROSITE" id="PS50297">
    <property type="entry name" value="ANK_REP_REGION"/>
    <property type="match status" value="2"/>
</dbReference>
<dbReference type="AlphaFoldDB" id="A0A1M5J8G7"/>
<evidence type="ECO:0000256" key="2">
    <source>
        <dbReference type="ARBA" id="ARBA00023043"/>
    </source>
</evidence>
<keyword evidence="4" id="KW-0732">Signal</keyword>
<dbReference type="GO" id="GO:0020037">
    <property type="term" value="F:heme binding"/>
    <property type="evidence" value="ECO:0007669"/>
    <property type="project" value="InterPro"/>
</dbReference>
<feature type="repeat" description="ANK" evidence="3">
    <location>
        <begin position="19"/>
        <end position="51"/>
    </location>
</feature>
<dbReference type="RefSeq" id="WP_072790230.1">
    <property type="nucleotide sequence ID" value="NZ_FQWM01000001.1"/>
</dbReference>
<reference evidence="6" key="1">
    <citation type="submission" date="2016-11" db="EMBL/GenBank/DDBJ databases">
        <authorList>
            <person name="Varghese N."/>
            <person name="Submissions S."/>
        </authorList>
    </citation>
    <scope>NUCLEOTIDE SEQUENCE [LARGE SCALE GENOMIC DNA]</scope>
    <source>
        <strain evidence="6">DSM 28223</strain>
    </source>
</reference>
<dbReference type="Pfam" id="PF12796">
    <property type="entry name" value="Ank_2"/>
    <property type="match status" value="2"/>
</dbReference>
<evidence type="ECO:0000313" key="6">
    <source>
        <dbReference type="Proteomes" id="UP000184211"/>
    </source>
</evidence>
<dbReference type="GO" id="GO:0004842">
    <property type="term" value="F:ubiquitin-protein transferase activity"/>
    <property type="evidence" value="ECO:0007669"/>
    <property type="project" value="TreeGrafter"/>
</dbReference>
<dbReference type="InterPro" id="IPR036909">
    <property type="entry name" value="Cyt_c-like_dom_sf"/>
</dbReference>
<dbReference type="PROSITE" id="PS50088">
    <property type="entry name" value="ANK_REPEAT"/>
    <property type="match status" value="3"/>
</dbReference>
<dbReference type="SUPFAM" id="SSF46626">
    <property type="entry name" value="Cytochrome c"/>
    <property type="match status" value="1"/>
</dbReference>
<dbReference type="InterPro" id="IPR002110">
    <property type="entry name" value="Ankyrin_rpt"/>
</dbReference>
<organism evidence="5 6">
    <name type="scientific">Cognatishimia maritima</name>
    <dbReference type="NCBI Taxonomy" id="870908"/>
    <lineage>
        <taxon>Bacteria</taxon>
        <taxon>Pseudomonadati</taxon>
        <taxon>Pseudomonadota</taxon>
        <taxon>Alphaproteobacteria</taxon>
        <taxon>Rhodobacterales</taxon>
        <taxon>Paracoccaceae</taxon>
        <taxon>Cognatishimia</taxon>
    </lineage>
</organism>
<dbReference type="GO" id="GO:0009055">
    <property type="term" value="F:electron transfer activity"/>
    <property type="evidence" value="ECO:0007669"/>
    <property type="project" value="InterPro"/>
</dbReference>
<dbReference type="Gene3D" id="1.25.40.20">
    <property type="entry name" value="Ankyrin repeat-containing domain"/>
    <property type="match status" value="1"/>
</dbReference>
<dbReference type="Gene3D" id="1.10.760.10">
    <property type="entry name" value="Cytochrome c-like domain"/>
    <property type="match status" value="1"/>
</dbReference>
<name>A0A1M5J8G7_9RHOB</name>
<accession>A0A1M5J8G7</accession>
<feature type="chain" id="PRO_5012409349" evidence="4">
    <location>
        <begin position="21"/>
        <end position="265"/>
    </location>
</feature>
<keyword evidence="1" id="KW-0677">Repeat</keyword>
<dbReference type="OrthoDB" id="8052864at2"/>
<evidence type="ECO:0000256" key="1">
    <source>
        <dbReference type="ARBA" id="ARBA00022737"/>
    </source>
</evidence>
<dbReference type="Proteomes" id="UP000184211">
    <property type="component" value="Unassembled WGS sequence"/>
</dbReference>
<evidence type="ECO:0000256" key="3">
    <source>
        <dbReference type="PROSITE-ProRule" id="PRU00023"/>
    </source>
</evidence>
<evidence type="ECO:0000313" key="5">
    <source>
        <dbReference type="EMBL" id="SHG36530.1"/>
    </source>
</evidence>
<keyword evidence="6" id="KW-1185">Reference proteome</keyword>
<keyword evidence="2 3" id="KW-0040">ANK repeat</keyword>
<dbReference type="STRING" id="870908.SAMN04488044_0573"/>
<dbReference type="GO" id="GO:0085020">
    <property type="term" value="P:protein K6-linked ubiquitination"/>
    <property type="evidence" value="ECO:0007669"/>
    <property type="project" value="TreeGrafter"/>
</dbReference>
<proteinExistence type="predicted"/>
<dbReference type="PANTHER" id="PTHR24171">
    <property type="entry name" value="ANKYRIN REPEAT DOMAIN-CONTAINING PROTEIN 39-RELATED"/>
    <property type="match status" value="1"/>
</dbReference>
<feature type="repeat" description="ANK" evidence="3">
    <location>
        <begin position="57"/>
        <end position="83"/>
    </location>
</feature>
<gene>
    <name evidence="5" type="ORF">SAMN04488044_0573</name>
</gene>
<dbReference type="EMBL" id="FQWM01000001">
    <property type="protein sequence ID" value="SHG36530.1"/>
    <property type="molecule type" value="Genomic_DNA"/>
</dbReference>
<evidence type="ECO:0000256" key="4">
    <source>
        <dbReference type="SAM" id="SignalP"/>
    </source>
</evidence>
<protein>
    <submittedName>
        <fullName evidence="5">Ankyrin repeat-containing protein</fullName>
    </submittedName>
</protein>
<dbReference type="SMART" id="SM00248">
    <property type="entry name" value="ANK"/>
    <property type="match status" value="4"/>
</dbReference>